<organism evidence="2 3">
    <name type="scientific">Rhodohalobacter sulfatireducens</name>
    <dbReference type="NCBI Taxonomy" id="2911366"/>
    <lineage>
        <taxon>Bacteria</taxon>
        <taxon>Pseudomonadati</taxon>
        <taxon>Balneolota</taxon>
        <taxon>Balneolia</taxon>
        <taxon>Balneolales</taxon>
        <taxon>Balneolaceae</taxon>
        <taxon>Rhodohalobacter</taxon>
    </lineage>
</organism>
<evidence type="ECO:0000313" key="2">
    <source>
        <dbReference type="EMBL" id="MCG2589202.1"/>
    </source>
</evidence>
<keyword evidence="3" id="KW-1185">Reference proteome</keyword>
<comment type="caution">
    <text evidence="2">The sequence shown here is derived from an EMBL/GenBank/DDBJ whole genome shotgun (WGS) entry which is preliminary data.</text>
</comment>
<dbReference type="EMBL" id="JAKLWS010000013">
    <property type="protein sequence ID" value="MCG2589202.1"/>
    <property type="molecule type" value="Genomic_DNA"/>
</dbReference>
<protein>
    <recommendedName>
        <fullName evidence="1">DUF7305 domain-containing protein</fullName>
    </recommendedName>
</protein>
<dbReference type="InterPro" id="IPR055729">
    <property type="entry name" value="DUF7305"/>
</dbReference>
<sequence length="449" mass="48301">MGKYAIFIVSALIFSMLTYSSALRNAVFMSNTRTVQTHSENQAYNIAQSAAMVAINDIRSDPSGSPFNPDPDSTYSYPSSSDFEDWVEMHGEYNVTTTNQGDTLLTIRSTGRFEESVYQVRIGLVKTTGGGFVWPPIDTAVHAEEDITLSGSGTIQGNASTNSASPGAVSMNGGAGITGNLAIGPGGNPDDIVNKPNWHGGVQGEVFALDTPYEYELPDFPDLPVLPTGSSFETEKWNDPTDFYANQYTGYYIPEISVNQNRSMNIHVGDQNRKIYVGNLDVKNGHINFVGTGKVELYVYNDINFGAGSSLNCNAQWSASPCNGETSQLMTYYGGSNEFRLAGGQYFNGNLYIESADAKFTGGSKFKGNLISGGDDLEVAGGFEGVSAFYAPNAYVQFKGGGNLRGFVVSDSYRSTGGTWVYEENLDTDLPDLDGNGGGAPTFSVTYWN</sequence>
<evidence type="ECO:0000259" key="1">
    <source>
        <dbReference type="Pfam" id="PF23981"/>
    </source>
</evidence>
<reference evidence="2" key="1">
    <citation type="submission" date="2022-01" db="EMBL/GenBank/DDBJ databases">
        <authorList>
            <person name="Wang Y."/>
        </authorList>
    </citation>
    <scope>NUCLEOTIDE SEQUENCE</scope>
    <source>
        <strain evidence="2">WB101</strain>
    </source>
</reference>
<accession>A0ABS9KEB7</accession>
<proteinExistence type="predicted"/>
<gene>
    <name evidence="2" type="ORF">L6773_11540</name>
</gene>
<dbReference type="Pfam" id="PF23981">
    <property type="entry name" value="DUF7305"/>
    <property type="match status" value="1"/>
</dbReference>
<evidence type="ECO:0000313" key="3">
    <source>
        <dbReference type="Proteomes" id="UP001165366"/>
    </source>
</evidence>
<dbReference type="Proteomes" id="UP001165366">
    <property type="component" value="Unassembled WGS sequence"/>
</dbReference>
<feature type="domain" description="DUF7305" evidence="1">
    <location>
        <begin position="251"/>
        <end position="374"/>
    </location>
</feature>
<name>A0ABS9KEB7_9BACT</name>
<reference evidence="2" key="2">
    <citation type="submission" date="2024-05" db="EMBL/GenBank/DDBJ databases">
        <title>Rhodohalobacter halophilus gen. nov., sp. nov., a moderately halophilic member of the family Balneolaceae.</title>
        <authorList>
            <person name="Xia J."/>
        </authorList>
    </citation>
    <scope>NUCLEOTIDE SEQUENCE</scope>
    <source>
        <strain evidence="2">WB101</strain>
    </source>
</reference>